<dbReference type="GO" id="GO:0097175">
    <property type="term" value="P:1,6-anhydro-N-acetyl-beta-muramic acid catabolic process"/>
    <property type="evidence" value="ECO:0007669"/>
    <property type="project" value="UniProtKB-UniRule"/>
</dbReference>
<dbReference type="HAMAP" id="MF_01270">
    <property type="entry name" value="AnhMurNAc_kinase"/>
    <property type="match status" value="1"/>
</dbReference>
<dbReference type="PANTHER" id="PTHR30605:SF0">
    <property type="entry name" value="ANHYDRO-N-ACETYLMURAMIC ACID KINASE"/>
    <property type="match status" value="1"/>
</dbReference>
<dbReference type="EC" id="2.7.1.170" evidence="2"/>
<dbReference type="InterPro" id="IPR005338">
    <property type="entry name" value="Anhydro_N_Ac-Mur_kinase"/>
</dbReference>
<dbReference type="GO" id="GO:0016301">
    <property type="term" value="F:kinase activity"/>
    <property type="evidence" value="ECO:0007669"/>
    <property type="project" value="UniProtKB-KW"/>
</dbReference>
<dbReference type="UniPathway" id="UPA00343"/>
<organism evidence="3">
    <name type="scientific">Symploca sp. SIO1C4</name>
    <dbReference type="NCBI Taxonomy" id="2607765"/>
    <lineage>
        <taxon>Bacteria</taxon>
        <taxon>Bacillati</taxon>
        <taxon>Cyanobacteriota</taxon>
        <taxon>Cyanophyceae</taxon>
        <taxon>Coleofasciculales</taxon>
        <taxon>Coleofasciculaceae</taxon>
        <taxon>Symploca</taxon>
    </lineage>
</organism>
<comment type="pathway">
    <text evidence="2">Cell wall biogenesis; peptidoglycan recycling.</text>
</comment>
<proteinExistence type="inferred from homology"/>
<comment type="function">
    <text evidence="2">Catalyzes the specific phosphorylation of 1,6-anhydro-N-acetylmuramic acid (anhMurNAc) with the simultaneous cleavage of the 1,6-anhydro ring, generating MurNAc-6-P. Is required for the utilization of anhMurNAc either imported from the medium or derived from its own cell wall murein, and thus plays a role in cell wall recycling.</text>
</comment>
<comment type="similarity">
    <text evidence="2">Belongs to the anhydro-N-acetylmuramic acid kinase family.</text>
</comment>
<dbReference type="GO" id="GO:0016773">
    <property type="term" value="F:phosphotransferase activity, alcohol group as acceptor"/>
    <property type="evidence" value="ECO:0007669"/>
    <property type="project" value="UniProtKB-UniRule"/>
</dbReference>
<dbReference type="GO" id="GO:0005524">
    <property type="term" value="F:ATP binding"/>
    <property type="evidence" value="ECO:0007669"/>
    <property type="project" value="UniProtKB-UniRule"/>
</dbReference>
<keyword evidence="2" id="KW-0119">Carbohydrate metabolism</keyword>
<dbReference type="NCBIfam" id="NF007143">
    <property type="entry name" value="PRK09585.2-2"/>
    <property type="match status" value="1"/>
</dbReference>
<comment type="caution">
    <text evidence="3">The sequence shown here is derived from an EMBL/GenBank/DDBJ whole genome shotgun (WGS) entry which is preliminary data.</text>
</comment>
<dbReference type="PANTHER" id="PTHR30605">
    <property type="entry name" value="ANHYDRO-N-ACETYLMURAMIC ACID KINASE"/>
    <property type="match status" value="1"/>
</dbReference>
<dbReference type="Pfam" id="PF03702">
    <property type="entry name" value="AnmK"/>
    <property type="match status" value="1"/>
</dbReference>
<keyword evidence="2" id="KW-0067">ATP-binding</keyword>
<dbReference type="Gene3D" id="3.30.420.40">
    <property type="match status" value="2"/>
</dbReference>
<dbReference type="CDD" id="cd24050">
    <property type="entry name" value="ASKHA_NBD_ANMK"/>
    <property type="match status" value="1"/>
</dbReference>
<comment type="pathway">
    <text evidence="2">Amino-sugar metabolism; 1,6-anhydro-N-acetylmuramate degradation.</text>
</comment>
<dbReference type="InterPro" id="IPR043129">
    <property type="entry name" value="ATPase_NBD"/>
</dbReference>
<protein>
    <recommendedName>
        <fullName evidence="2">Anhydro-N-acetylmuramic acid kinase</fullName>
        <ecNumber evidence="2">2.7.1.170</ecNumber>
    </recommendedName>
    <alternativeName>
        <fullName evidence="2">AnhMurNAc kinase</fullName>
    </alternativeName>
</protein>
<evidence type="ECO:0000313" key="3">
    <source>
        <dbReference type="EMBL" id="NER27783.1"/>
    </source>
</evidence>
<accession>A0A6B3N8I1</accession>
<feature type="binding site" evidence="2">
    <location>
        <begin position="10"/>
        <end position="17"/>
    </location>
    <ligand>
        <name>ATP</name>
        <dbReference type="ChEBI" id="CHEBI:30616"/>
    </ligand>
</feature>
<reference evidence="3" key="1">
    <citation type="submission" date="2019-11" db="EMBL/GenBank/DDBJ databases">
        <title>Genomic insights into an expanded diversity of filamentous marine cyanobacteria reveals the extraordinary biosynthetic potential of Moorea and Okeania.</title>
        <authorList>
            <person name="Ferreira Leao T."/>
            <person name="Wang M."/>
            <person name="Moss N."/>
            <person name="Da Silva R."/>
            <person name="Sanders J."/>
            <person name="Nurk S."/>
            <person name="Gurevich A."/>
            <person name="Humphrey G."/>
            <person name="Reher R."/>
            <person name="Zhu Q."/>
            <person name="Belda-Ferre P."/>
            <person name="Glukhov E."/>
            <person name="Rex R."/>
            <person name="Dorrestein P.C."/>
            <person name="Knight R."/>
            <person name="Pevzner P."/>
            <person name="Gerwick W.H."/>
            <person name="Gerwick L."/>
        </authorList>
    </citation>
    <scope>NUCLEOTIDE SEQUENCE</scope>
    <source>
        <strain evidence="3">SIO1C4</strain>
    </source>
</reference>
<keyword evidence="1 2" id="KW-0418">Kinase</keyword>
<dbReference type="EMBL" id="JAAHFQ010000133">
    <property type="protein sequence ID" value="NER27783.1"/>
    <property type="molecule type" value="Genomic_DNA"/>
</dbReference>
<name>A0A6B3N8I1_9CYAN</name>
<gene>
    <name evidence="2" type="primary">anmK</name>
    <name evidence="3" type="ORF">F6J89_09150</name>
</gene>
<sequence>MVRVIGLMSGTSVDGIDAALVEITGLDVDLKFELLAAHTFNYPEYLREQILDCCAGAALSMGQLAALDNAIASEFALAARQIQAVEADSGAPNHPPVDLIGSHGQTVYHQPPNRQENHRARKQEGNYLPALGYTLQLGRGEVIAKLCDLKTVSNFRAADIAVGGHGAPIVPKVDAYLLSHPTKHRCIQNLGGIGNVTYLPARQGNWLEKVCGWDTGPGNALLDLAVMHLTEGKKTYDQDGSWAASGNRCETLVEKWLGLDFFQTPPPKSTGRELFGLDFLKQCLVECQAYQLTPADILATLAELTTTSIVHSYRNFLPQMPDEVILCGGGSRNPYLRQRLQARLEPIPVLTTDHLGVDGDFKEAIAIAILAHWRILDFPGNLPRVTGAKKAVNLGNIYLPTTII</sequence>
<keyword evidence="2" id="KW-0547">Nucleotide-binding</keyword>
<dbReference type="SUPFAM" id="SSF53067">
    <property type="entry name" value="Actin-like ATPase domain"/>
    <property type="match status" value="1"/>
</dbReference>
<dbReference type="AlphaFoldDB" id="A0A6B3N8I1"/>
<dbReference type="UniPathway" id="UPA00544"/>
<comment type="catalytic activity">
    <reaction evidence="2">
        <text>1,6-anhydro-N-acetyl-beta-muramate + ATP + H2O = N-acetyl-D-muramate 6-phosphate + ADP + H(+)</text>
        <dbReference type="Rhea" id="RHEA:24952"/>
        <dbReference type="ChEBI" id="CHEBI:15377"/>
        <dbReference type="ChEBI" id="CHEBI:15378"/>
        <dbReference type="ChEBI" id="CHEBI:30616"/>
        <dbReference type="ChEBI" id="CHEBI:58690"/>
        <dbReference type="ChEBI" id="CHEBI:58722"/>
        <dbReference type="ChEBI" id="CHEBI:456216"/>
        <dbReference type="EC" id="2.7.1.170"/>
    </reaction>
</comment>
<dbReference type="GO" id="GO:0009254">
    <property type="term" value="P:peptidoglycan turnover"/>
    <property type="evidence" value="ECO:0007669"/>
    <property type="project" value="UniProtKB-UniRule"/>
</dbReference>
<evidence type="ECO:0000256" key="1">
    <source>
        <dbReference type="ARBA" id="ARBA00022777"/>
    </source>
</evidence>
<dbReference type="NCBIfam" id="NF007148">
    <property type="entry name" value="PRK09585.3-2"/>
    <property type="match status" value="1"/>
</dbReference>
<evidence type="ECO:0000256" key="2">
    <source>
        <dbReference type="HAMAP-Rule" id="MF_01270"/>
    </source>
</evidence>
<dbReference type="GO" id="GO:0006040">
    <property type="term" value="P:amino sugar metabolic process"/>
    <property type="evidence" value="ECO:0007669"/>
    <property type="project" value="InterPro"/>
</dbReference>
<keyword evidence="2 3" id="KW-0808">Transferase</keyword>